<dbReference type="EMBL" id="JAYMYS010000002">
    <property type="protein sequence ID" value="KAK7405343.1"/>
    <property type="molecule type" value="Genomic_DNA"/>
</dbReference>
<evidence type="ECO:0000256" key="1">
    <source>
        <dbReference type="SAM" id="SignalP"/>
    </source>
</evidence>
<feature type="signal peptide" evidence="1">
    <location>
        <begin position="1"/>
        <end position="22"/>
    </location>
</feature>
<dbReference type="InterPro" id="IPR050542">
    <property type="entry name" value="Glycosyl_Hydrlase18_Chitinase"/>
</dbReference>
<dbReference type="GO" id="GO:0004568">
    <property type="term" value="F:chitinase activity"/>
    <property type="evidence" value="ECO:0007669"/>
    <property type="project" value="TreeGrafter"/>
</dbReference>
<evidence type="ECO:0000313" key="3">
    <source>
        <dbReference type="EMBL" id="KAK7405343.1"/>
    </source>
</evidence>
<sequence length="324" mass="36180">MAYKTQALVSLILLSLLTFSSSQPNNGLLGVYWGQGHREDDLKTTCDTGKYEIVLLAYLIVFGDGQEPFLYLYNHCYNHDCTGLEPQIKHCQAKGIKVFLSLGGPFWEMYSLNSTNDAKEVAKYLHTNFLTGKHGPLGSVYLDGIEFNIRWTKDHWDDLVKELHFLRHTKGPHFLLSAAPLCHIPVLFLDKAIQTQLFDHIFVRFYDDESCEYNILTNDTQPLLESWDNWVNLVPFGSNNSLFLGLPAAITASGTGFAPATVVNNQLPGLEVIGYVGVDCGIGFNAGITFYGIVVGLPANFIFEAPYNGKTLSLREATDCYFKV</sequence>
<dbReference type="InterPro" id="IPR017853">
    <property type="entry name" value="GH"/>
</dbReference>
<evidence type="ECO:0000313" key="4">
    <source>
        <dbReference type="Proteomes" id="UP001386955"/>
    </source>
</evidence>
<dbReference type="SUPFAM" id="SSF51445">
    <property type="entry name" value="(Trans)glycosidases"/>
    <property type="match status" value="1"/>
</dbReference>
<keyword evidence="4" id="KW-1185">Reference proteome</keyword>
<dbReference type="PANTHER" id="PTHR45708:SF31">
    <property type="entry name" value="III ACIDIC ENDOCHITINASE, PUTATIVE-RELATED"/>
    <property type="match status" value="1"/>
</dbReference>
<dbReference type="AlphaFoldDB" id="A0AAN9SSG4"/>
<gene>
    <name evidence="3" type="ORF">VNO78_06587</name>
</gene>
<dbReference type="PROSITE" id="PS51910">
    <property type="entry name" value="GH18_2"/>
    <property type="match status" value="1"/>
</dbReference>
<feature type="domain" description="GH18" evidence="2">
    <location>
        <begin position="27"/>
        <end position="324"/>
    </location>
</feature>
<dbReference type="Gene3D" id="3.20.20.80">
    <property type="entry name" value="Glycosidases"/>
    <property type="match status" value="1"/>
</dbReference>
<keyword evidence="1" id="KW-0732">Signal</keyword>
<accession>A0AAN9SSG4</accession>
<dbReference type="Proteomes" id="UP001386955">
    <property type="component" value="Unassembled WGS sequence"/>
</dbReference>
<dbReference type="GO" id="GO:0005576">
    <property type="term" value="C:extracellular region"/>
    <property type="evidence" value="ECO:0007669"/>
    <property type="project" value="TreeGrafter"/>
</dbReference>
<proteinExistence type="predicted"/>
<protein>
    <recommendedName>
        <fullName evidence="2">GH18 domain-containing protein</fullName>
    </recommendedName>
</protein>
<dbReference type="Pfam" id="PF00704">
    <property type="entry name" value="Glyco_hydro_18"/>
    <property type="match status" value="1"/>
</dbReference>
<name>A0AAN9SSG4_PSOTE</name>
<dbReference type="GO" id="GO:0005975">
    <property type="term" value="P:carbohydrate metabolic process"/>
    <property type="evidence" value="ECO:0007669"/>
    <property type="project" value="InterPro"/>
</dbReference>
<evidence type="ECO:0000259" key="2">
    <source>
        <dbReference type="PROSITE" id="PS51910"/>
    </source>
</evidence>
<comment type="caution">
    <text evidence="3">The sequence shown here is derived from an EMBL/GenBank/DDBJ whole genome shotgun (WGS) entry which is preliminary data.</text>
</comment>
<dbReference type="InterPro" id="IPR001223">
    <property type="entry name" value="Glyco_hydro18_cat"/>
</dbReference>
<feature type="chain" id="PRO_5043028722" description="GH18 domain-containing protein" evidence="1">
    <location>
        <begin position="23"/>
        <end position="324"/>
    </location>
</feature>
<organism evidence="3 4">
    <name type="scientific">Psophocarpus tetragonolobus</name>
    <name type="common">Winged bean</name>
    <name type="synonym">Dolichos tetragonolobus</name>
    <dbReference type="NCBI Taxonomy" id="3891"/>
    <lineage>
        <taxon>Eukaryota</taxon>
        <taxon>Viridiplantae</taxon>
        <taxon>Streptophyta</taxon>
        <taxon>Embryophyta</taxon>
        <taxon>Tracheophyta</taxon>
        <taxon>Spermatophyta</taxon>
        <taxon>Magnoliopsida</taxon>
        <taxon>eudicotyledons</taxon>
        <taxon>Gunneridae</taxon>
        <taxon>Pentapetalae</taxon>
        <taxon>rosids</taxon>
        <taxon>fabids</taxon>
        <taxon>Fabales</taxon>
        <taxon>Fabaceae</taxon>
        <taxon>Papilionoideae</taxon>
        <taxon>50 kb inversion clade</taxon>
        <taxon>NPAAA clade</taxon>
        <taxon>indigoferoid/millettioid clade</taxon>
        <taxon>Phaseoleae</taxon>
        <taxon>Psophocarpus</taxon>
    </lineage>
</organism>
<dbReference type="PANTHER" id="PTHR45708">
    <property type="entry name" value="ENDOCHITINASE"/>
    <property type="match status" value="1"/>
</dbReference>
<reference evidence="3 4" key="1">
    <citation type="submission" date="2024-01" db="EMBL/GenBank/DDBJ databases">
        <title>The genomes of 5 underutilized Papilionoideae crops provide insights into root nodulation and disease resistanc.</title>
        <authorList>
            <person name="Jiang F."/>
        </authorList>
    </citation>
    <scope>NUCLEOTIDE SEQUENCE [LARGE SCALE GENOMIC DNA]</scope>
    <source>
        <strain evidence="3">DUOXIRENSHENG_FW03</strain>
        <tissue evidence="3">Leaves</tissue>
    </source>
</reference>